<dbReference type="InterPro" id="IPR052021">
    <property type="entry name" value="Type-I_RS_S_subunit"/>
</dbReference>
<keyword evidence="5" id="KW-0378">Hydrolase</keyword>
<dbReference type="Proteomes" id="UP000284046">
    <property type="component" value="Unassembled WGS sequence"/>
</dbReference>
<keyword evidence="5" id="KW-0255">Endonuclease</keyword>
<comment type="caution">
    <text evidence="5">The sequence shown here is derived from an EMBL/GenBank/DDBJ whole genome shotgun (WGS) entry which is preliminary data.</text>
</comment>
<organism evidence="5 6">
    <name type="scientific">Streptococcus anginosus</name>
    <dbReference type="NCBI Taxonomy" id="1328"/>
    <lineage>
        <taxon>Bacteria</taxon>
        <taxon>Bacillati</taxon>
        <taxon>Bacillota</taxon>
        <taxon>Bacilli</taxon>
        <taxon>Lactobacillales</taxon>
        <taxon>Streptococcaceae</taxon>
        <taxon>Streptococcus</taxon>
        <taxon>Streptococcus anginosus group</taxon>
    </lineage>
</organism>
<gene>
    <name evidence="5" type="ORF">DWX18_10605</name>
</gene>
<dbReference type="GO" id="GO:0009307">
    <property type="term" value="P:DNA restriction-modification system"/>
    <property type="evidence" value="ECO:0007669"/>
    <property type="project" value="UniProtKB-KW"/>
</dbReference>
<dbReference type="Pfam" id="PF01420">
    <property type="entry name" value="Methylase_S"/>
    <property type="match status" value="1"/>
</dbReference>
<keyword evidence="5" id="KW-0540">Nuclease</keyword>
<dbReference type="InterPro" id="IPR044946">
    <property type="entry name" value="Restrct_endonuc_typeI_TRD_sf"/>
</dbReference>
<dbReference type="Gene3D" id="3.90.220.20">
    <property type="entry name" value="DNA methylase specificity domains"/>
    <property type="match status" value="1"/>
</dbReference>
<evidence type="ECO:0000259" key="4">
    <source>
        <dbReference type="Pfam" id="PF01420"/>
    </source>
</evidence>
<feature type="domain" description="Type I restriction modification DNA specificity" evidence="4">
    <location>
        <begin position="2"/>
        <end position="155"/>
    </location>
</feature>
<dbReference type="InterPro" id="IPR000055">
    <property type="entry name" value="Restrct_endonuc_typeI_TRD"/>
</dbReference>
<dbReference type="SUPFAM" id="SSF116734">
    <property type="entry name" value="DNA methylase specificity domain"/>
    <property type="match status" value="1"/>
</dbReference>
<dbReference type="RefSeq" id="WP_118138981.1">
    <property type="nucleotide sequence ID" value="NZ_JAQCVW010000024.1"/>
</dbReference>
<evidence type="ECO:0000256" key="3">
    <source>
        <dbReference type="ARBA" id="ARBA00023125"/>
    </source>
</evidence>
<keyword evidence="2" id="KW-0680">Restriction system</keyword>
<evidence type="ECO:0000313" key="5">
    <source>
        <dbReference type="EMBL" id="RGT59020.1"/>
    </source>
</evidence>
<dbReference type="EMBL" id="QRWZ01000023">
    <property type="protein sequence ID" value="RGT59020.1"/>
    <property type="molecule type" value="Genomic_DNA"/>
</dbReference>
<evidence type="ECO:0000313" key="6">
    <source>
        <dbReference type="Proteomes" id="UP000284046"/>
    </source>
</evidence>
<dbReference type="PANTHER" id="PTHR30408">
    <property type="entry name" value="TYPE-1 RESTRICTION ENZYME ECOKI SPECIFICITY PROTEIN"/>
    <property type="match status" value="1"/>
</dbReference>
<name>A0A412PKP8_STRAP</name>
<proteinExistence type="inferred from homology"/>
<protein>
    <submittedName>
        <fullName evidence="5">Type I restriction endonuclease subunit R</fullName>
    </submittedName>
</protein>
<sequence>MTEVKTYKLLEVCDLIQGKRINKTNDGEYPIYGAGSVIGYTDDFNCSTNTIRLTGKGTVGRVYFHDAPFWLESGNFSVEPKEMIDKMYLYHWLCENENNISSCKKGNILPNLDLNMLSKIEIQVPDMEYQINAVKLLQRLKDDNDWFIEKVNKQIAALQELKSAYENNIFESMRQNANECE</sequence>
<dbReference type="AlphaFoldDB" id="A0A412PKP8"/>
<dbReference type="GO" id="GO:0004519">
    <property type="term" value="F:endonuclease activity"/>
    <property type="evidence" value="ECO:0007669"/>
    <property type="project" value="UniProtKB-KW"/>
</dbReference>
<evidence type="ECO:0000256" key="2">
    <source>
        <dbReference type="ARBA" id="ARBA00022747"/>
    </source>
</evidence>
<keyword evidence="3" id="KW-0238">DNA-binding</keyword>
<comment type="similarity">
    <text evidence="1">Belongs to the type-I restriction system S methylase family.</text>
</comment>
<dbReference type="PANTHER" id="PTHR30408:SF12">
    <property type="entry name" value="TYPE I RESTRICTION ENZYME MJAVIII SPECIFICITY SUBUNIT"/>
    <property type="match status" value="1"/>
</dbReference>
<evidence type="ECO:0000256" key="1">
    <source>
        <dbReference type="ARBA" id="ARBA00010923"/>
    </source>
</evidence>
<reference evidence="5 6" key="1">
    <citation type="submission" date="2018-08" db="EMBL/GenBank/DDBJ databases">
        <title>A genome reference for cultivated species of the human gut microbiota.</title>
        <authorList>
            <person name="Zou Y."/>
            <person name="Xue W."/>
            <person name="Luo G."/>
        </authorList>
    </citation>
    <scope>NUCLEOTIDE SEQUENCE [LARGE SCALE GENOMIC DNA]</scope>
    <source>
        <strain evidence="5 6">AF18-38</strain>
    </source>
</reference>
<dbReference type="GO" id="GO:0003677">
    <property type="term" value="F:DNA binding"/>
    <property type="evidence" value="ECO:0007669"/>
    <property type="project" value="UniProtKB-KW"/>
</dbReference>
<accession>A0A412PKP8</accession>